<dbReference type="Pfam" id="PF25062">
    <property type="entry name" value="ARM_TT21_N"/>
    <property type="match status" value="1"/>
</dbReference>
<feature type="repeat" description="TPR" evidence="3">
    <location>
        <begin position="410"/>
        <end position="443"/>
    </location>
</feature>
<feature type="repeat" description="TPR" evidence="3">
    <location>
        <begin position="512"/>
        <end position="545"/>
    </location>
</feature>
<feature type="domain" description="Tetratricopeptide repeat protein 21A/21B N-terminal ARM repeat" evidence="5">
    <location>
        <begin position="589"/>
        <end position="803"/>
    </location>
</feature>
<keyword evidence="7" id="KW-1185">Reference proteome</keyword>
<dbReference type="RefSeq" id="WP_096527126.1">
    <property type="nucleotide sequence ID" value="NZ_AP014836.1"/>
</dbReference>
<keyword evidence="4" id="KW-0732">Signal</keyword>
<dbReference type="PROSITE" id="PS50005">
    <property type="entry name" value="TPR"/>
    <property type="match status" value="8"/>
</dbReference>
<feature type="signal peptide" evidence="4">
    <location>
        <begin position="1"/>
        <end position="29"/>
    </location>
</feature>
<evidence type="ECO:0000256" key="2">
    <source>
        <dbReference type="ARBA" id="ARBA00022803"/>
    </source>
</evidence>
<dbReference type="InterPro" id="IPR056833">
    <property type="entry name" value="ARM_TT21_N"/>
</dbReference>
<dbReference type="InterPro" id="IPR011990">
    <property type="entry name" value="TPR-like_helical_dom_sf"/>
</dbReference>
<evidence type="ECO:0000313" key="6">
    <source>
        <dbReference type="EMBL" id="BAW80601.1"/>
    </source>
</evidence>
<feature type="repeat" description="TPR" evidence="3">
    <location>
        <begin position="546"/>
        <end position="579"/>
    </location>
</feature>
<name>A0A1Q2SNB2_9GAMM</name>
<feature type="repeat" description="TPR" evidence="3">
    <location>
        <begin position="376"/>
        <end position="409"/>
    </location>
</feature>
<evidence type="ECO:0000256" key="4">
    <source>
        <dbReference type="SAM" id="SignalP"/>
    </source>
</evidence>
<keyword evidence="2 3" id="KW-0802">TPR repeat</keyword>
<evidence type="ECO:0000259" key="5">
    <source>
        <dbReference type="Pfam" id="PF25062"/>
    </source>
</evidence>
<accession>A0A1Q2SNB2</accession>
<organism evidence="6 7">
    <name type="scientific">Candidatus Nitrosoglobus terrae</name>
    <dbReference type="NCBI Taxonomy" id="1630141"/>
    <lineage>
        <taxon>Bacteria</taxon>
        <taxon>Pseudomonadati</taxon>
        <taxon>Pseudomonadota</taxon>
        <taxon>Gammaproteobacteria</taxon>
        <taxon>Chromatiales</taxon>
        <taxon>Chromatiaceae</taxon>
        <taxon>Candidatus Nitrosoglobus</taxon>
    </lineage>
</organism>
<dbReference type="AlphaFoldDB" id="A0A1Q2SNB2"/>
<dbReference type="OrthoDB" id="5959200at2"/>
<proteinExistence type="predicted"/>
<dbReference type="InterPro" id="IPR014266">
    <property type="entry name" value="PEP-CTERM_TPR_PrsT"/>
</dbReference>
<protein>
    <submittedName>
        <fullName evidence="6">PEP-CTERM system TPR-repeat lipoprotein</fullName>
    </submittedName>
</protein>
<feature type="repeat" description="TPR" evidence="3">
    <location>
        <begin position="648"/>
        <end position="681"/>
    </location>
</feature>
<dbReference type="InterPro" id="IPR051012">
    <property type="entry name" value="CellSynth/LPSAsmb/PSIAsmb"/>
</dbReference>
<dbReference type="SUPFAM" id="SSF48452">
    <property type="entry name" value="TPR-like"/>
    <property type="match status" value="4"/>
</dbReference>
<dbReference type="Pfam" id="PF14559">
    <property type="entry name" value="TPR_19"/>
    <property type="match status" value="4"/>
</dbReference>
<dbReference type="PANTHER" id="PTHR45586">
    <property type="entry name" value="TPR REPEAT-CONTAINING PROTEIN PA4667"/>
    <property type="match status" value="1"/>
</dbReference>
<dbReference type="InterPro" id="IPR019734">
    <property type="entry name" value="TPR_rpt"/>
</dbReference>
<feature type="repeat" description="TPR" evidence="3">
    <location>
        <begin position="478"/>
        <end position="511"/>
    </location>
</feature>
<dbReference type="EMBL" id="AP014836">
    <property type="protein sequence ID" value="BAW80601.1"/>
    <property type="molecule type" value="Genomic_DNA"/>
</dbReference>
<evidence type="ECO:0000256" key="1">
    <source>
        <dbReference type="ARBA" id="ARBA00022737"/>
    </source>
</evidence>
<gene>
    <name evidence="6" type="ORF">TAO_1231</name>
</gene>
<dbReference type="KEGG" id="ntt:TAO_1231"/>
<feature type="chain" id="PRO_5012817702" evidence="4">
    <location>
        <begin position="30"/>
        <end position="933"/>
    </location>
</feature>
<feature type="repeat" description="TPR" evidence="3">
    <location>
        <begin position="851"/>
        <end position="884"/>
    </location>
</feature>
<keyword evidence="1" id="KW-0677">Repeat</keyword>
<sequence length="933" mass="103203">MFNNLSTNPIALCLLLLTATLLSSCDNSANLTPEEYISRAKAYQNKNEMNAAIIELKNALQKAPDNIQARWLLGKAYVEINNGTAGEEELQRSLKLGLTPLDAAIPLTQARLLQGKFKEAIDHLADYPDVSNLSKDEQAQLLTLQGNAHFGLNDLGKAEKSYSSALAIKADESKAMLGEARVAMVQNSFDEARKWINKALQTTPNFAPAWTLLGDLEQSQGNTKEAEQAYGKSIAQQNNLDVLINRALMRVYLNDYEGATSDIATLNKQAPNHPNTGYVQGLIDLQQKRYTEAQINFQKMLNYNSNYMPALFYLATAEYMQGQTKQAEQHLTQFLTRLPQSDPAAKLLGEIRVRKGDYAGASSVLNDILARNPNDAQALTLMGDAALRQGKPKESVDYFQKAAIQEPTSASAYMNLGIGLGLLGAHEQGIEALKKATELGPQTPQNDSLLIIGYLQAHEFDKAIIASQQMREKYPNSAIPLNLIGAAYLGKGEEAKAKDAFHEALKITPGDSSAAHNLANLEIQKGNLKEAAALYHQVLKYNPDDAQTLIRLAALEQQEGDIPKAKALIEQAMEKNPQALEPRILLGEYYLRNKQPQKALDTLSDIQNTYPNNPALVALTGRSQLALGESNVALKSFQKLAKLQPESASAHYELARAYNETKQPTKARQELEKTLALDPNHPEARFVMANIFIREGKLEDAQQQTQMLKKMNPDAPPVAILEATIALQQNHPQQAIEIYQQASKRFPNSNYWPLQLAKIQQQTGQSEASLATLEAWLKTHPDDFLVRFTVASNYLFLGQHDQAQSQFTKLYEQAPENVPVLNNLAWLTRKEDLTKALGYAQQAAKLAPDNPEVMDTLGTILLEKGNTQEALRLFKKAADQLPQSQDIQFHLAQALIQTDSVEKAKKILQSLLSNDQPFLERDKAQALLKKLGG</sequence>
<dbReference type="SUPFAM" id="SSF81901">
    <property type="entry name" value="HCP-like"/>
    <property type="match status" value="1"/>
</dbReference>
<evidence type="ECO:0000313" key="7">
    <source>
        <dbReference type="Proteomes" id="UP000243679"/>
    </source>
</evidence>
<evidence type="ECO:0000256" key="3">
    <source>
        <dbReference type="PROSITE-ProRule" id="PRU00339"/>
    </source>
</evidence>
<dbReference type="PANTHER" id="PTHR45586:SF1">
    <property type="entry name" value="LIPOPOLYSACCHARIDE ASSEMBLY PROTEIN B"/>
    <property type="match status" value="1"/>
</dbReference>
<dbReference type="Gene3D" id="1.25.40.10">
    <property type="entry name" value="Tetratricopeptide repeat domain"/>
    <property type="match status" value="5"/>
</dbReference>
<reference evidence="6 7" key="1">
    <citation type="journal article" date="2017" name="ISME J.">
        <title>An acid-tolerant ammonia-oxidizing ?-proteobacterium from soil.</title>
        <authorList>
            <person name="Hayatsu M."/>
            <person name="Tago K."/>
            <person name="Uchiyama I."/>
            <person name="Toyoda A."/>
            <person name="Wang Y."/>
            <person name="Shimomura Y."/>
            <person name="Okubo T."/>
            <person name="Kurisu F."/>
            <person name="Hirono Y."/>
            <person name="Nonaka K."/>
            <person name="Akiyama H."/>
            <person name="Itoh T."/>
            <person name="Takami H."/>
        </authorList>
    </citation>
    <scope>NUCLEOTIDE SEQUENCE [LARGE SCALE GENOMIC DNA]</scope>
    <source>
        <strain evidence="6 7">TAO100</strain>
    </source>
</reference>
<feature type="repeat" description="TPR" evidence="3">
    <location>
        <begin position="33"/>
        <end position="66"/>
    </location>
</feature>
<dbReference type="Proteomes" id="UP000243679">
    <property type="component" value="Chromosome"/>
</dbReference>
<dbReference type="SMART" id="SM00028">
    <property type="entry name" value="TPR"/>
    <property type="match status" value="20"/>
</dbReference>
<dbReference type="NCBIfam" id="TIGR02917">
    <property type="entry name" value="PEP_TPR_lipo"/>
    <property type="match status" value="1"/>
</dbReference>
<keyword evidence="6" id="KW-0449">Lipoprotein</keyword>